<dbReference type="PROSITE" id="PS50235">
    <property type="entry name" value="USP_3"/>
    <property type="match status" value="1"/>
</dbReference>
<dbReference type="CDD" id="cd02662">
    <property type="entry name" value="Peptidase_C19F"/>
    <property type="match status" value="1"/>
</dbReference>
<dbReference type="InterPro" id="IPR001394">
    <property type="entry name" value="Peptidase_C19_UCH"/>
</dbReference>
<dbReference type="InterPro" id="IPR050164">
    <property type="entry name" value="Peptidase_C19"/>
</dbReference>
<comment type="caution">
    <text evidence="11">The sequence shown here is derived from an EMBL/GenBank/DDBJ whole genome shotgun (WGS) entry which is preliminary data.</text>
</comment>
<evidence type="ECO:0000256" key="8">
    <source>
        <dbReference type="SAM" id="MobiDB-lite"/>
    </source>
</evidence>
<reference evidence="11" key="1">
    <citation type="submission" date="2021-01" db="EMBL/GenBank/DDBJ databases">
        <authorList>
            <person name="Kaushik A."/>
        </authorList>
    </citation>
    <scope>NUCLEOTIDE SEQUENCE</scope>
    <source>
        <strain evidence="11">AG6-10EEA</strain>
    </source>
</reference>
<name>A0A8H3DFA6_9AGAM</name>
<dbReference type="GO" id="GO:0005634">
    <property type="term" value="C:nucleus"/>
    <property type="evidence" value="ECO:0007669"/>
    <property type="project" value="TreeGrafter"/>
</dbReference>
<dbReference type="Pfam" id="PF00443">
    <property type="entry name" value="UCH"/>
    <property type="match status" value="1"/>
</dbReference>
<keyword evidence="9" id="KW-1133">Transmembrane helix</keyword>
<keyword evidence="9" id="KW-0472">Membrane</keyword>
<dbReference type="PANTHER" id="PTHR24006">
    <property type="entry name" value="UBIQUITIN CARBOXYL-TERMINAL HYDROLASE"/>
    <property type="match status" value="1"/>
</dbReference>
<evidence type="ECO:0000256" key="2">
    <source>
        <dbReference type="ARBA" id="ARBA00009085"/>
    </source>
</evidence>
<dbReference type="PROSITE" id="PS00973">
    <property type="entry name" value="USP_2"/>
    <property type="match status" value="1"/>
</dbReference>
<feature type="region of interest" description="Disordered" evidence="8">
    <location>
        <begin position="629"/>
        <end position="689"/>
    </location>
</feature>
<evidence type="ECO:0000256" key="3">
    <source>
        <dbReference type="ARBA" id="ARBA00012759"/>
    </source>
</evidence>
<accession>A0A8H3DFA6</accession>
<evidence type="ECO:0000256" key="4">
    <source>
        <dbReference type="ARBA" id="ARBA00022670"/>
    </source>
</evidence>
<evidence type="ECO:0000313" key="12">
    <source>
        <dbReference type="Proteomes" id="UP000663853"/>
    </source>
</evidence>
<evidence type="ECO:0000256" key="5">
    <source>
        <dbReference type="ARBA" id="ARBA00022786"/>
    </source>
</evidence>
<dbReference type="GO" id="GO:0016579">
    <property type="term" value="P:protein deubiquitination"/>
    <property type="evidence" value="ECO:0007669"/>
    <property type="project" value="InterPro"/>
</dbReference>
<dbReference type="InterPro" id="IPR028889">
    <property type="entry name" value="USP"/>
</dbReference>
<keyword evidence="4" id="KW-0645">Protease</keyword>
<evidence type="ECO:0000313" key="11">
    <source>
        <dbReference type="EMBL" id="CAE6523446.1"/>
    </source>
</evidence>
<feature type="transmembrane region" description="Helical" evidence="9">
    <location>
        <begin position="19"/>
        <end position="49"/>
    </location>
</feature>
<keyword evidence="5" id="KW-0833">Ubl conjugation pathway</keyword>
<dbReference type="EC" id="3.4.19.12" evidence="3"/>
<protein>
    <recommendedName>
        <fullName evidence="3">ubiquitinyl hydrolase 1</fullName>
        <ecNumber evidence="3">3.4.19.12</ecNumber>
    </recommendedName>
</protein>
<dbReference type="InterPro" id="IPR018200">
    <property type="entry name" value="USP_CS"/>
</dbReference>
<feature type="region of interest" description="Disordered" evidence="8">
    <location>
        <begin position="331"/>
        <end position="350"/>
    </location>
</feature>
<proteinExistence type="inferred from homology"/>
<dbReference type="SUPFAM" id="SSF54001">
    <property type="entry name" value="Cysteine proteinases"/>
    <property type="match status" value="1"/>
</dbReference>
<dbReference type="Proteomes" id="UP000663853">
    <property type="component" value="Unassembled WGS sequence"/>
</dbReference>
<dbReference type="InterPro" id="IPR038765">
    <property type="entry name" value="Papain-like_cys_pep_sf"/>
</dbReference>
<dbReference type="AlphaFoldDB" id="A0A8H3DFA6"/>
<feature type="domain" description="USP" evidence="10">
    <location>
        <begin position="98"/>
        <end position="550"/>
    </location>
</feature>
<dbReference type="GO" id="GO:0005829">
    <property type="term" value="C:cytosol"/>
    <property type="evidence" value="ECO:0007669"/>
    <property type="project" value="TreeGrafter"/>
</dbReference>
<dbReference type="GO" id="GO:0004843">
    <property type="term" value="F:cysteine-type deubiquitinase activity"/>
    <property type="evidence" value="ECO:0007669"/>
    <property type="project" value="UniProtKB-EC"/>
</dbReference>
<evidence type="ECO:0000256" key="6">
    <source>
        <dbReference type="ARBA" id="ARBA00022801"/>
    </source>
</evidence>
<evidence type="ECO:0000256" key="1">
    <source>
        <dbReference type="ARBA" id="ARBA00000707"/>
    </source>
</evidence>
<comment type="similarity">
    <text evidence="2">Belongs to the peptidase C19 family.</text>
</comment>
<organism evidence="11 12">
    <name type="scientific">Rhizoctonia solani</name>
    <dbReference type="NCBI Taxonomy" id="456999"/>
    <lineage>
        <taxon>Eukaryota</taxon>
        <taxon>Fungi</taxon>
        <taxon>Dikarya</taxon>
        <taxon>Basidiomycota</taxon>
        <taxon>Agaricomycotina</taxon>
        <taxon>Agaricomycetes</taxon>
        <taxon>Cantharellales</taxon>
        <taxon>Ceratobasidiaceae</taxon>
        <taxon>Rhizoctonia</taxon>
    </lineage>
</organism>
<keyword evidence="7" id="KW-0788">Thiol protease</keyword>
<evidence type="ECO:0000259" key="10">
    <source>
        <dbReference type="PROSITE" id="PS50235"/>
    </source>
</evidence>
<comment type="catalytic activity">
    <reaction evidence="1">
        <text>Thiol-dependent hydrolysis of ester, thioester, amide, peptide and isopeptide bonds formed by the C-terminal Gly of ubiquitin (a 76-residue protein attached to proteins as an intracellular targeting signal).</text>
        <dbReference type="EC" id="3.4.19.12"/>
    </reaction>
</comment>
<dbReference type="Gene3D" id="3.90.70.10">
    <property type="entry name" value="Cysteine proteinases"/>
    <property type="match status" value="1"/>
</dbReference>
<keyword evidence="6" id="KW-0378">Hydrolase</keyword>
<evidence type="ECO:0000256" key="9">
    <source>
        <dbReference type="SAM" id="Phobius"/>
    </source>
</evidence>
<dbReference type="PANTHER" id="PTHR24006:SF888">
    <property type="entry name" value="UBIQUITIN CARBOXYL-TERMINAL HYDROLASE 30"/>
    <property type="match status" value="1"/>
</dbReference>
<keyword evidence="9" id="KW-0812">Transmembrane</keyword>
<evidence type="ECO:0000256" key="7">
    <source>
        <dbReference type="ARBA" id="ARBA00022807"/>
    </source>
</evidence>
<dbReference type="GO" id="GO:0006508">
    <property type="term" value="P:proteolysis"/>
    <property type="evidence" value="ECO:0007669"/>
    <property type="project" value="UniProtKB-KW"/>
</dbReference>
<dbReference type="EMBL" id="CAJMXA010003889">
    <property type="protein sequence ID" value="CAE6523446.1"/>
    <property type="molecule type" value="Genomic_DNA"/>
</dbReference>
<sequence>MSILSQVQDAVSDLEPHTIALLCILFIGPILFLPLVSAFFGLSLGYMILDYLGLGWLWGDGESRGDRKGSGRKLKGIRRRADLAQDSQSSLVLKGCYPGLVNISGTYCFFNSTVQAFASLKSLQPQIDEIYESAERWDVPTPVLDALRQVLKDLNTPHRRPSSFRPSEVIKALSGSDSGKRSALFSSREHQDAQELFQLLSSVVRDEAATVLQERLRERGLGGLAVVGTLETSDSDVSTRSVFDGLMAQRRSCVDCGYTEAVRHFAFDNVSLSVPPLSGTSLVQCLQDYTRLEMLEDCLCSMCSMMATHNRLLGEIERQQANATIVVNAATPGEKPKATSSRKKRERETRRLEEVVRKAIADRKVEDEIKGLKMEKVYSKHSTKQVMIARPPPVLALHLQRSAFFGRAVKNPCRVTFPEYLDIAPFTTSGQLSTSPTMPISQSTTPNATPIDGKAFIFPNPGPRTSGAHLGPNSQLFPPKSPIGAGSTAMYRLAAVVCHYGAHSYGHYVTFRRVPGDRWIRASDADVAEVSLREVLSETVGTFMLYYERVEDDKPEEANVEASQLHEGPHPIGLGSTHTMSVVLPAGPNVGHTPRVPRASIRPRVLRSVSIMSNSRAATRANSLAPDILEVDEPLATRPRTDVPQRPKTPSQSHPLRAQKSPPTSPARQRRDYSPRPLSRGPVSVTLQS</sequence>
<gene>
    <name evidence="11" type="ORF">RDB_LOCUS153347</name>
</gene>